<evidence type="ECO:0000256" key="8">
    <source>
        <dbReference type="ARBA" id="ARBA00022840"/>
    </source>
</evidence>
<dbReference type="InterPro" id="IPR037638">
    <property type="entry name" value="MASTL_STKc"/>
</dbReference>
<dbReference type="InterPro" id="IPR000961">
    <property type="entry name" value="AGC-kinase_C"/>
</dbReference>
<feature type="domain" description="AGC-kinase C-terminal" evidence="13">
    <location>
        <begin position="267"/>
        <end position="311"/>
    </location>
</feature>
<dbReference type="Gene3D" id="3.30.200.20">
    <property type="entry name" value="Phosphorylase Kinase, domain 1"/>
    <property type="match status" value="1"/>
</dbReference>
<dbReference type="InterPro" id="IPR011009">
    <property type="entry name" value="Kinase-like_dom_sf"/>
</dbReference>
<protein>
    <recommendedName>
        <fullName evidence="3">Serine/threonine-protein kinase greatwall</fullName>
        <ecNumber evidence="2">2.7.11.1</ecNumber>
    </recommendedName>
    <alternativeName>
        <fullName evidence="9">Microtubule-associated serine/threonine-protein kinase-like</fullName>
    </alternativeName>
</protein>
<dbReference type="FunFam" id="3.30.200.20:FF:000550">
    <property type="entry name" value="Serine/threonine-protein kinase greatwall"/>
    <property type="match status" value="1"/>
</dbReference>
<keyword evidence="8" id="KW-0067">ATP-binding</keyword>
<dbReference type="Pfam" id="PF00069">
    <property type="entry name" value="Pkinase"/>
    <property type="match status" value="1"/>
</dbReference>
<evidence type="ECO:0000256" key="7">
    <source>
        <dbReference type="ARBA" id="ARBA00022777"/>
    </source>
</evidence>
<dbReference type="InterPro" id="IPR008271">
    <property type="entry name" value="Ser/Thr_kinase_AS"/>
</dbReference>
<evidence type="ECO:0000256" key="6">
    <source>
        <dbReference type="ARBA" id="ARBA00022741"/>
    </source>
</evidence>
<dbReference type="InterPro" id="IPR000719">
    <property type="entry name" value="Prot_kinase_dom"/>
</dbReference>
<dbReference type="FunFam" id="1.10.510.10:FF:000757">
    <property type="entry name" value="AGC family serine/threonine kinase"/>
    <property type="match status" value="1"/>
</dbReference>
<comment type="catalytic activity">
    <reaction evidence="10">
        <text>L-threonyl-[protein] + ATP = O-phospho-L-threonyl-[protein] + ADP + H(+)</text>
        <dbReference type="Rhea" id="RHEA:46608"/>
        <dbReference type="Rhea" id="RHEA-COMP:11060"/>
        <dbReference type="Rhea" id="RHEA-COMP:11605"/>
        <dbReference type="ChEBI" id="CHEBI:15378"/>
        <dbReference type="ChEBI" id="CHEBI:30013"/>
        <dbReference type="ChEBI" id="CHEBI:30616"/>
        <dbReference type="ChEBI" id="CHEBI:61977"/>
        <dbReference type="ChEBI" id="CHEBI:456216"/>
        <dbReference type="EC" id="2.7.11.1"/>
    </reaction>
</comment>
<reference evidence="14 15" key="1">
    <citation type="journal article" date="2011" name="Science">
        <title>The ecoresponsive genome of Daphnia pulex.</title>
        <authorList>
            <person name="Colbourne J.K."/>
            <person name="Pfrender M.E."/>
            <person name="Gilbert D."/>
            <person name="Thomas W.K."/>
            <person name="Tucker A."/>
            <person name="Oakley T.H."/>
            <person name="Tokishita S."/>
            <person name="Aerts A."/>
            <person name="Arnold G.J."/>
            <person name="Basu M.K."/>
            <person name="Bauer D.J."/>
            <person name="Caceres C.E."/>
            <person name="Carmel L."/>
            <person name="Casola C."/>
            <person name="Choi J.H."/>
            <person name="Detter J.C."/>
            <person name="Dong Q."/>
            <person name="Dusheyko S."/>
            <person name="Eads B.D."/>
            <person name="Frohlich T."/>
            <person name="Geiler-Samerotte K.A."/>
            <person name="Gerlach D."/>
            <person name="Hatcher P."/>
            <person name="Jogdeo S."/>
            <person name="Krijgsveld J."/>
            <person name="Kriventseva E.V."/>
            <person name="Kultz D."/>
            <person name="Laforsch C."/>
            <person name="Lindquist E."/>
            <person name="Lopez J."/>
            <person name="Manak J.R."/>
            <person name="Muller J."/>
            <person name="Pangilinan J."/>
            <person name="Patwardhan R.P."/>
            <person name="Pitluck S."/>
            <person name="Pritham E.J."/>
            <person name="Rechtsteiner A."/>
            <person name="Rho M."/>
            <person name="Rogozin I.B."/>
            <person name="Sakarya O."/>
            <person name="Salamov A."/>
            <person name="Schaack S."/>
            <person name="Shapiro H."/>
            <person name="Shiga Y."/>
            <person name="Skalitzky C."/>
            <person name="Smith Z."/>
            <person name="Souvorov A."/>
            <person name="Sung W."/>
            <person name="Tang Z."/>
            <person name="Tsuchiya D."/>
            <person name="Tu H."/>
            <person name="Vos H."/>
            <person name="Wang M."/>
            <person name="Wolf Y.I."/>
            <person name="Yamagata H."/>
            <person name="Yamada T."/>
            <person name="Ye Y."/>
            <person name="Shaw J.R."/>
            <person name="Andrews J."/>
            <person name="Crease T.J."/>
            <person name="Tang H."/>
            <person name="Lucas S.M."/>
            <person name="Robertson H.M."/>
            <person name="Bork P."/>
            <person name="Koonin E.V."/>
            <person name="Zdobnov E.M."/>
            <person name="Grigoriev I.V."/>
            <person name="Lynch M."/>
            <person name="Boore J.L."/>
        </authorList>
    </citation>
    <scope>NUCLEOTIDE SEQUENCE [LARGE SCALE GENOMIC DNA]</scope>
</reference>
<evidence type="ECO:0000259" key="13">
    <source>
        <dbReference type="PROSITE" id="PS51285"/>
    </source>
</evidence>
<keyword evidence="4" id="KW-0723">Serine/threonine-protein kinase</keyword>
<evidence type="ECO:0000313" key="14">
    <source>
        <dbReference type="EMBL" id="EFX70400.1"/>
    </source>
</evidence>
<dbReference type="GO" id="GO:0004674">
    <property type="term" value="F:protein serine/threonine kinase activity"/>
    <property type="evidence" value="ECO:0000318"/>
    <property type="project" value="GO_Central"/>
</dbReference>
<evidence type="ECO:0000256" key="9">
    <source>
        <dbReference type="ARBA" id="ARBA00033099"/>
    </source>
</evidence>
<evidence type="ECO:0000256" key="1">
    <source>
        <dbReference type="ARBA" id="ARBA00009903"/>
    </source>
</evidence>
<feature type="domain" description="Protein kinase" evidence="12">
    <location>
        <begin position="13"/>
        <end position="266"/>
    </location>
</feature>
<dbReference type="PROSITE" id="PS50011">
    <property type="entry name" value="PROTEIN_KINASE_DOM"/>
    <property type="match status" value="1"/>
</dbReference>
<keyword evidence="5" id="KW-0808">Transferase</keyword>
<dbReference type="GO" id="GO:0015630">
    <property type="term" value="C:microtubule cytoskeleton"/>
    <property type="evidence" value="ECO:0000318"/>
    <property type="project" value="GO_Central"/>
</dbReference>
<dbReference type="EC" id="2.7.11.1" evidence="2"/>
<dbReference type="AlphaFoldDB" id="E9HCS8"/>
<gene>
    <name evidence="14" type="ORF">DAPPUDRAFT_328306</name>
</gene>
<dbReference type="OMA" id="LERNIEW"/>
<dbReference type="InterPro" id="IPR050236">
    <property type="entry name" value="Ser_Thr_kinase_AGC"/>
</dbReference>
<dbReference type="PANTHER" id="PTHR24356">
    <property type="entry name" value="SERINE/THREONINE-PROTEIN KINASE"/>
    <property type="match status" value="1"/>
</dbReference>
<dbReference type="HOGENOM" id="CLU_000288_63_5_1"/>
<keyword evidence="7" id="KW-0418">Kinase</keyword>
<dbReference type="STRING" id="6669.E9HCS8"/>
<dbReference type="KEGG" id="dpx:DAPPUDRAFT_328306"/>
<dbReference type="InParanoid" id="E9HCS8"/>
<comment type="similarity">
    <text evidence="1">Belongs to the protein kinase superfamily. AGC Ser/Thr protein kinase family.</text>
</comment>
<dbReference type="PROSITE" id="PS51285">
    <property type="entry name" value="AGC_KINASE_CTER"/>
    <property type="match status" value="1"/>
</dbReference>
<evidence type="ECO:0000256" key="11">
    <source>
        <dbReference type="ARBA" id="ARBA00048679"/>
    </source>
</evidence>
<dbReference type="EMBL" id="GL732621">
    <property type="protein sequence ID" value="EFX70400.1"/>
    <property type="molecule type" value="Genomic_DNA"/>
</dbReference>
<dbReference type="GO" id="GO:0005524">
    <property type="term" value="F:ATP binding"/>
    <property type="evidence" value="ECO:0007669"/>
    <property type="project" value="UniProtKB-KW"/>
</dbReference>
<dbReference type="SMART" id="SM00220">
    <property type="entry name" value="S_TKc"/>
    <property type="match status" value="1"/>
</dbReference>
<dbReference type="PROSITE" id="PS00108">
    <property type="entry name" value="PROTEIN_KINASE_ST"/>
    <property type="match status" value="1"/>
</dbReference>
<keyword evidence="15" id="KW-1185">Reference proteome</keyword>
<comment type="catalytic activity">
    <reaction evidence="11">
        <text>L-seryl-[protein] + ATP = O-phospho-L-seryl-[protein] + ADP + H(+)</text>
        <dbReference type="Rhea" id="RHEA:17989"/>
        <dbReference type="Rhea" id="RHEA-COMP:9863"/>
        <dbReference type="Rhea" id="RHEA-COMP:11604"/>
        <dbReference type="ChEBI" id="CHEBI:15378"/>
        <dbReference type="ChEBI" id="CHEBI:29999"/>
        <dbReference type="ChEBI" id="CHEBI:30616"/>
        <dbReference type="ChEBI" id="CHEBI:83421"/>
        <dbReference type="ChEBI" id="CHEBI:456216"/>
        <dbReference type="EC" id="2.7.11.1"/>
    </reaction>
</comment>
<dbReference type="GO" id="GO:0005634">
    <property type="term" value="C:nucleus"/>
    <property type="evidence" value="ECO:0000318"/>
    <property type="project" value="GO_Central"/>
</dbReference>
<keyword evidence="6" id="KW-0547">Nucleotide-binding</keyword>
<name>E9HCS8_DAPPU</name>
<evidence type="ECO:0000256" key="2">
    <source>
        <dbReference type="ARBA" id="ARBA00012513"/>
    </source>
</evidence>
<dbReference type="PANTHER" id="PTHR24356:SF1">
    <property type="entry name" value="SERINE_THREONINE-PROTEIN KINASE GREATWALL"/>
    <property type="match status" value="1"/>
</dbReference>
<dbReference type="CDD" id="cd05610">
    <property type="entry name" value="STKc_MASTL"/>
    <property type="match status" value="1"/>
</dbReference>
<dbReference type="eggNOG" id="KOG0606">
    <property type="taxonomic scope" value="Eukaryota"/>
</dbReference>
<dbReference type="OrthoDB" id="162894at2759"/>
<evidence type="ECO:0000256" key="5">
    <source>
        <dbReference type="ARBA" id="ARBA00022679"/>
    </source>
</evidence>
<evidence type="ECO:0000256" key="3">
    <source>
        <dbReference type="ARBA" id="ARBA00022148"/>
    </source>
</evidence>
<dbReference type="Gene3D" id="1.10.510.10">
    <property type="entry name" value="Transferase(Phosphotransferase) domain 1"/>
    <property type="match status" value="1"/>
</dbReference>
<evidence type="ECO:0000313" key="15">
    <source>
        <dbReference type="Proteomes" id="UP000000305"/>
    </source>
</evidence>
<organism evidence="14 15">
    <name type="scientific">Daphnia pulex</name>
    <name type="common">Water flea</name>
    <dbReference type="NCBI Taxonomy" id="6669"/>
    <lineage>
        <taxon>Eukaryota</taxon>
        <taxon>Metazoa</taxon>
        <taxon>Ecdysozoa</taxon>
        <taxon>Arthropoda</taxon>
        <taxon>Crustacea</taxon>
        <taxon>Branchiopoda</taxon>
        <taxon>Diplostraca</taxon>
        <taxon>Cladocera</taxon>
        <taxon>Anomopoda</taxon>
        <taxon>Daphniidae</taxon>
        <taxon>Daphnia</taxon>
    </lineage>
</organism>
<evidence type="ECO:0000259" key="12">
    <source>
        <dbReference type="PROSITE" id="PS50011"/>
    </source>
</evidence>
<dbReference type="GO" id="GO:0007346">
    <property type="term" value="P:regulation of mitotic cell cycle"/>
    <property type="evidence" value="ECO:0000318"/>
    <property type="project" value="GO_Central"/>
</dbReference>
<accession>E9HCS8</accession>
<evidence type="ECO:0000256" key="4">
    <source>
        <dbReference type="ARBA" id="ARBA00022527"/>
    </source>
</evidence>
<dbReference type="SUPFAM" id="SSF56112">
    <property type="entry name" value="Protein kinase-like (PK-like)"/>
    <property type="match status" value="1"/>
</dbReference>
<dbReference type="PhylomeDB" id="E9HCS8"/>
<evidence type="ECO:0000256" key="10">
    <source>
        <dbReference type="ARBA" id="ARBA00047899"/>
    </source>
</evidence>
<sequence>MATDLKGPDIEDFCVLKPISRGAFGKVFLGCKKQNPDSIYAIKVLNKSDIVHRNMASQVIRERNALAISKSPFCVQLFYCLQNSSNIYMVMEYMIGGDLKSLLSEMGYFDEKMATFYTTEVALALEYLHKHGIIHRDVKPDNMLLSDKGHVKLTDFGLSRVHIGRGCVLGTPDYLAPELLRKKPHGPAVDWWSLGICLYEFLLGGPPFNDETPDKIFNNILERNIEWPPEDDDCLSSAAREAIEALLTLDPAERADGSQLRTLPLFDHLSWTQEILNADAPFMPQPKDHTDTTYFQARNCLQNLRVSQTDF</sequence>
<proteinExistence type="inferred from homology"/>
<dbReference type="GO" id="GO:0035556">
    <property type="term" value="P:intracellular signal transduction"/>
    <property type="evidence" value="ECO:0000318"/>
    <property type="project" value="GO_Central"/>
</dbReference>
<dbReference type="Proteomes" id="UP000000305">
    <property type="component" value="Unassembled WGS sequence"/>
</dbReference>